<gene>
    <name evidence="1" type="ORF">nbrc107696_37190</name>
</gene>
<evidence type="ECO:0000313" key="1">
    <source>
        <dbReference type="EMBL" id="GEE03273.1"/>
    </source>
</evidence>
<dbReference type="EMBL" id="BJOV01000005">
    <property type="protein sequence ID" value="GEE03273.1"/>
    <property type="molecule type" value="Genomic_DNA"/>
</dbReference>
<name>A0A7I9VDU6_9ACTN</name>
<dbReference type="AlphaFoldDB" id="A0A7I9VDU6"/>
<evidence type="ECO:0000313" key="2">
    <source>
        <dbReference type="Proteomes" id="UP000444960"/>
    </source>
</evidence>
<reference evidence="2" key="1">
    <citation type="submission" date="2019-06" db="EMBL/GenBank/DDBJ databases">
        <title>Gordonia isolated from sludge of a wastewater treatment plant.</title>
        <authorList>
            <person name="Tamura T."/>
            <person name="Aoyama K."/>
            <person name="Kang Y."/>
            <person name="Saito S."/>
            <person name="Akiyama N."/>
            <person name="Yazawa K."/>
            <person name="Gonoi T."/>
            <person name="Mikami Y."/>
        </authorList>
    </citation>
    <scope>NUCLEOTIDE SEQUENCE [LARGE SCALE GENOMIC DNA]</scope>
    <source>
        <strain evidence="2">NBRC 107696</strain>
    </source>
</reference>
<dbReference type="OrthoDB" id="6200718at2"/>
<keyword evidence="2" id="KW-1185">Reference proteome</keyword>
<comment type="caution">
    <text evidence="1">The sequence shown here is derived from an EMBL/GenBank/DDBJ whole genome shotgun (WGS) entry which is preliminary data.</text>
</comment>
<proteinExistence type="predicted"/>
<sequence>MSYHFDEAAGSLSPETSHPRFVALAPESFYSATDEFAPFGSDDGNDVLRDMEAWYEQRDPGVDPEGFLDDLLEGWAFDLPDDVLDFPDDRLLALAADGSAEARLVAVGQACIAAAVGQLKIEGVVSPSMQIRGRAGVRVLRCLYTDTARHPAWPHRADALRGIELVERLLTRARDEP</sequence>
<protein>
    <submittedName>
        <fullName evidence="1">Uncharacterized protein</fullName>
    </submittedName>
</protein>
<dbReference type="RefSeq" id="WP_161896806.1">
    <property type="nucleotide sequence ID" value="NZ_BJOV01000005.1"/>
</dbReference>
<accession>A0A7I9VDU6</accession>
<organism evidence="1 2">
    <name type="scientific">Gordonia spumicola</name>
    <dbReference type="NCBI Taxonomy" id="589161"/>
    <lineage>
        <taxon>Bacteria</taxon>
        <taxon>Bacillati</taxon>
        <taxon>Actinomycetota</taxon>
        <taxon>Actinomycetes</taxon>
        <taxon>Mycobacteriales</taxon>
        <taxon>Gordoniaceae</taxon>
        <taxon>Gordonia</taxon>
    </lineage>
</organism>
<dbReference type="Proteomes" id="UP000444960">
    <property type="component" value="Unassembled WGS sequence"/>
</dbReference>